<dbReference type="AlphaFoldDB" id="A0A6N2LK21"/>
<organism evidence="1">
    <name type="scientific">Salix viminalis</name>
    <name type="common">Common osier</name>
    <name type="synonym">Basket willow</name>
    <dbReference type="NCBI Taxonomy" id="40686"/>
    <lineage>
        <taxon>Eukaryota</taxon>
        <taxon>Viridiplantae</taxon>
        <taxon>Streptophyta</taxon>
        <taxon>Embryophyta</taxon>
        <taxon>Tracheophyta</taxon>
        <taxon>Spermatophyta</taxon>
        <taxon>Magnoliopsida</taxon>
        <taxon>eudicotyledons</taxon>
        <taxon>Gunneridae</taxon>
        <taxon>Pentapetalae</taxon>
        <taxon>rosids</taxon>
        <taxon>fabids</taxon>
        <taxon>Malpighiales</taxon>
        <taxon>Salicaceae</taxon>
        <taxon>Saliceae</taxon>
        <taxon>Salix</taxon>
    </lineage>
</organism>
<gene>
    <name evidence="1" type="ORF">SVIM_LOCUS244647</name>
</gene>
<sequence length="130" mass="14782">MKTPIYSLSPEQSLHATYQFLESDLVFVDFSPTCPRNSASFFIMSTVLWCTHCARKCQTLCEGDFLSCSWCGKVLSMLSWHKKFNLRNPRCKRTKRRRNDAQVADDESCVTAESSVNTDDGLSDTARKPV</sequence>
<protein>
    <submittedName>
        <fullName evidence="1">Uncharacterized protein</fullName>
    </submittedName>
</protein>
<proteinExistence type="predicted"/>
<evidence type="ECO:0000313" key="1">
    <source>
        <dbReference type="EMBL" id="VFU41510.1"/>
    </source>
</evidence>
<reference evidence="1" key="1">
    <citation type="submission" date="2019-03" db="EMBL/GenBank/DDBJ databases">
        <authorList>
            <person name="Mank J."/>
            <person name="Almeida P."/>
        </authorList>
    </citation>
    <scope>NUCLEOTIDE SEQUENCE</scope>
    <source>
        <strain evidence="1">78183</strain>
    </source>
</reference>
<dbReference type="EMBL" id="CAADRP010001563">
    <property type="protein sequence ID" value="VFU41510.1"/>
    <property type="molecule type" value="Genomic_DNA"/>
</dbReference>
<name>A0A6N2LK21_SALVM</name>
<accession>A0A6N2LK21</accession>